<gene>
    <name evidence="1" type="ORF">Fcan01_25222</name>
</gene>
<name>A0A226D5D2_FOLCA</name>
<organism evidence="1 2">
    <name type="scientific">Folsomia candida</name>
    <name type="common">Springtail</name>
    <dbReference type="NCBI Taxonomy" id="158441"/>
    <lineage>
        <taxon>Eukaryota</taxon>
        <taxon>Metazoa</taxon>
        <taxon>Ecdysozoa</taxon>
        <taxon>Arthropoda</taxon>
        <taxon>Hexapoda</taxon>
        <taxon>Collembola</taxon>
        <taxon>Entomobryomorpha</taxon>
        <taxon>Isotomoidea</taxon>
        <taxon>Isotomidae</taxon>
        <taxon>Proisotominae</taxon>
        <taxon>Folsomia</taxon>
    </lineage>
</organism>
<evidence type="ECO:0000313" key="1">
    <source>
        <dbReference type="EMBL" id="OXA39861.1"/>
    </source>
</evidence>
<evidence type="ECO:0000313" key="2">
    <source>
        <dbReference type="Proteomes" id="UP000198287"/>
    </source>
</evidence>
<reference evidence="1 2" key="1">
    <citation type="submission" date="2015-12" db="EMBL/GenBank/DDBJ databases">
        <title>The genome of Folsomia candida.</title>
        <authorList>
            <person name="Faddeeva A."/>
            <person name="Derks M.F."/>
            <person name="Anvar Y."/>
            <person name="Smit S."/>
            <person name="Van Straalen N."/>
            <person name="Roelofs D."/>
        </authorList>
    </citation>
    <scope>NUCLEOTIDE SEQUENCE [LARGE SCALE GENOMIC DNA]</scope>
    <source>
        <strain evidence="1 2">VU population</strain>
        <tissue evidence="1">Whole body</tissue>
    </source>
</reference>
<protein>
    <submittedName>
        <fullName evidence="1">Uncharacterized protein</fullName>
    </submittedName>
</protein>
<dbReference type="Proteomes" id="UP000198287">
    <property type="component" value="Unassembled WGS sequence"/>
</dbReference>
<dbReference type="AlphaFoldDB" id="A0A226D5D2"/>
<accession>A0A226D5D2</accession>
<proteinExistence type="predicted"/>
<dbReference type="EMBL" id="LNIX01000036">
    <property type="protein sequence ID" value="OXA39861.1"/>
    <property type="molecule type" value="Genomic_DNA"/>
</dbReference>
<comment type="caution">
    <text evidence="1">The sequence shown here is derived from an EMBL/GenBank/DDBJ whole genome shotgun (WGS) entry which is preliminary data.</text>
</comment>
<sequence>MEEFMILTRSLRKEKPLDRNLQKIYDDLLPVMSLRSLDNKIARMLHSCHDVDFFRSVVNAGILGGGRANSIGLNIIKGLKLRYRKEFTRHKACLQQGLPLYGYRAPWNFGQDAGDLHPRQLDFFAGTRKIPPHVTFVPTWAYNVDIKEDRPHFRGDPSFMVQIARTPSIRIIAILLNFPLAYLHIMKQKNVSYNEYGLLILDRDSGAGVYHNPSHIQRVCSAAFVRFVADSAAACLKQSFFISDAGKLSGKPHIFPYLRPTFAGTGRALALWIDAFQSRLLLKGDVIDALKTFLRIDMNKVLFFGTVSQKNIISNLPRLIEFWNMSGLLLVSLIDAMSSNSLLLRMTFQHLGYPLLPLLLHLLGGGELLHLQLRAALSASNNGNLMQ</sequence>
<keyword evidence="2" id="KW-1185">Reference proteome</keyword>